<dbReference type="SMART" id="SM00240">
    <property type="entry name" value="FHA"/>
    <property type="match status" value="1"/>
</dbReference>
<dbReference type="PROSITE" id="PS50006">
    <property type="entry name" value="FHA_DOMAIN"/>
    <property type="match status" value="1"/>
</dbReference>
<dbReference type="Proteomes" id="UP000694523">
    <property type="component" value="Unplaced"/>
</dbReference>
<name>A0A8C6V2A3_9GOBI</name>
<organism evidence="2 3">
    <name type="scientific">Neogobius melanostomus</name>
    <name type="common">round goby</name>
    <dbReference type="NCBI Taxonomy" id="47308"/>
    <lineage>
        <taxon>Eukaryota</taxon>
        <taxon>Metazoa</taxon>
        <taxon>Chordata</taxon>
        <taxon>Craniata</taxon>
        <taxon>Vertebrata</taxon>
        <taxon>Euteleostomi</taxon>
        <taxon>Actinopterygii</taxon>
        <taxon>Neopterygii</taxon>
        <taxon>Teleostei</taxon>
        <taxon>Neoteleostei</taxon>
        <taxon>Acanthomorphata</taxon>
        <taxon>Gobiaria</taxon>
        <taxon>Gobiiformes</taxon>
        <taxon>Gobioidei</taxon>
        <taxon>Gobiidae</taxon>
        <taxon>Benthophilinae</taxon>
        <taxon>Neogobiini</taxon>
        <taxon>Neogobius</taxon>
    </lineage>
</organism>
<dbReference type="InterPro" id="IPR008984">
    <property type="entry name" value="SMAD_FHA_dom_sf"/>
</dbReference>
<reference evidence="2" key="1">
    <citation type="submission" date="2025-08" db="UniProtKB">
        <authorList>
            <consortium name="Ensembl"/>
        </authorList>
    </citation>
    <scope>IDENTIFICATION</scope>
</reference>
<evidence type="ECO:0000313" key="3">
    <source>
        <dbReference type="Proteomes" id="UP000694523"/>
    </source>
</evidence>
<evidence type="ECO:0000313" key="2">
    <source>
        <dbReference type="Ensembl" id="ENSNMLP00000041360.1"/>
    </source>
</evidence>
<feature type="domain" description="FHA" evidence="1">
    <location>
        <begin position="50"/>
        <end position="109"/>
    </location>
</feature>
<proteinExistence type="predicted"/>
<dbReference type="Ensembl" id="ENSNMLT00000045975.1">
    <property type="protein sequence ID" value="ENSNMLP00000041360.1"/>
    <property type="gene ID" value="ENSNMLG00000025329.1"/>
</dbReference>
<dbReference type="SUPFAM" id="SSF49879">
    <property type="entry name" value="SMAD/FHA domain"/>
    <property type="match status" value="1"/>
</dbReference>
<dbReference type="InterPro" id="IPR000253">
    <property type="entry name" value="FHA_dom"/>
</dbReference>
<keyword evidence="3" id="KW-1185">Reference proteome</keyword>
<dbReference type="Gene3D" id="2.60.200.20">
    <property type="match status" value="1"/>
</dbReference>
<evidence type="ECO:0000259" key="1">
    <source>
        <dbReference type="PROSITE" id="PS50006"/>
    </source>
</evidence>
<reference evidence="2" key="2">
    <citation type="submission" date="2025-09" db="UniProtKB">
        <authorList>
            <consortium name="Ensembl"/>
        </authorList>
    </citation>
    <scope>IDENTIFICATION</scope>
</reference>
<dbReference type="Pfam" id="PF00498">
    <property type="entry name" value="FHA"/>
    <property type="match status" value="1"/>
</dbReference>
<sequence length="134" mass="14994">MMDATQMICDSILESDEEENDDKGDPLGKLCILKNEHIPEKECLLYLGDNVLGRDPNTCSLPLLSPSVSKQHATISLSLYRRKGSKDEVEALLWDLGSLNGTRKGHLKLTPNPSATRLFKYKNCINLRKQQHSG</sequence>
<accession>A0A8C6V2A3</accession>
<dbReference type="AlphaFoldDB" id="A0A8C6V2A3"/>
<protein>
    <recommendedName>
        <fullName evidence="1">FHA domain-containing protein</fullName>
    </recommendedName>
</protein>